<dbReference type="InterPro" id="IPR006612">
    <property type="entry name" value="THAP_Znf"/>
</dbReference>
<dbReference type="SMART" id="SM00692">
    <property type="entry name" value="DM3"/>
    <property type="match status" value="1"/>
</dbReference>
<evidence type="ECO:0000256" key="7">
    <source>
        <dbReference type="ARBA" id="ARBA00022833"/>
    </source>
</evidence>
<dbReference type="GO" id="GO:0005634">
    <property type="term" value="C:nucleus"/>
    <property type="evidence" value="ECO:0007669"/>
    <property type="project" value="UniProtKB-SubCell"/>
</dbReference>
<dbReference type="InterPro" id="IPR029071">
    <property type="entry name" value="Ubiquitin-like_domsf"/>
</dbReference>
<protein>
    <submittedName>
        <fullName evidence="13">SUMO protein</fullName>
    </submittedName>
</protein>
<name>A0A836JKT0_9HYME</name>
<keyword evidence="14" id="KW-1185">Reference proteome</keyword>
<dbReference type="PANTHER" id="PTHR10562">
    <property type="entry name" value="SMALL UBIQUITIN-RELATED MODIFIER"/>
    <property type="match status" value="1"/>
</dbReference>
<dbReference type="Gene3D" id="3.10.20.90">
    <property type="entry name" value="Phosphatidylinositol 3-kinase Catalytic Subunit, Chain A, domain 1"/>
    <property type="match status" value="1"/>
</dbReference>
<dbReference type="InterPro" id="IPR022617">
    <property type="entry name" value="Rad60/SUMO-like_dom"/>
</dbReference>
<keyword evidence="3" id="KW-1017">Isopeptide bond</keyword>
<dbReference type="InterPro" id="IPR038441">
    <property type="entry name" value="THAP_Znf_sf"/>
</dbReference>
<dbReference type="InterPro" id="IPR046332">
    <property type="entry name" value="SUMO1_Ubl"/>
</dbReference>
<keyword evidence="4" id="KW-0479">Metal-binding</keyword>
<dbReference type="SMART" id="SM00213">
    <property type="entry name" value="UBQ"/>
    <property type="match status" value="1"/>
</dbReference>
<feature type="domain" description="THAP-type" evidence="12">
    <location>
        <begin position="1"/>
        <end position="75"/>
    </location>
</feature>
<dbReference type="EMBL" id="JAANIA010000554">
    <property type="protein sequence ID" value="KAG5323691.1"/>
    <property type="molecule type" value="Genomic_DNA"/>
</dbReference>
<dbReference type="CDD" id="cd16114">
    <property type="entry name" value="Ubl_SUMO1"/>
    <property type="match status" value="1"/>
</dbReference>
<keyword evidence="8 10" id="KW-0238">DNA-binding</keyword>
<sequence length="306" mass="34774">MPRSCYLCKRKSTEDKKITLHKFPKTPEIRKKWIDACGLHGKDVTHIYICSHHFELPDNLVALKRLPPGAIPTVEITVPNHSVELSNVSTIKSTTVNTSKSFEVNISNFDIMDYANTVHSISEASTYHSLPVIESTSMSNLSEVNITSPIVSNEMDFNDEVQIISEVFTYNSPSKENISPPRKKRLFAEPRYISEINISDVSTPRKTRRLINFFEQKPEAGPGDANSEYIKLKVVGNDSNEIHFRVKMTTQMGKLKKSYSDRVGVPMTSLRFLFDGKRINDDETPKQLEMENDDVIEVYQEQTGGR</sequence>
<feature type="non-terminal residue" evidence="13">
    <location>
        <position position="306"/>
    </location>
</feature>
<comment type="similarity">
    <text evidence="2">Belongs to the ubiquitin family. SUMO subfamily.</text>
</comment>
<dbReference type="FunFam" id="3.10.20.90:FF:000280">
    <property type="entry name" value="Small ubiquitin-related modifier"/>
    <property type="match status" value="1"/>
</dbReference>
<accession>A0A836JKT0</accession>
<comment type="subcellular location">
    <subcellularLocation>
        <location evidence="1">Nucleus</location>
    </subcellularLocation>
</comment>
<dbReference type="AlphaFoldDB" id="A0A836JKT0"/>
<evidence type="ECO:0000256" key="5">
    <source>
        <dbReference type="ARBA" id="ARBA00022771"/>
    </source>
</evidence>
<proteinExistence type="inferred from homology"/>
<dbReference type="InterPro" id="IPR000626">
    <property type="entry name" value="Ubiquitin-like_dom"/>
</dbReference>
<evidence type="ECO:0000256" key="6">
    <source>
        <dbReference type="ARBA" id="ARBA00022786"/>
    </source>
</evidence>
<dbReference type="PROSITE" id="PS50950">
    <property type="entry name" value="ZF_THAP"/>
    <property type="match status" value="1"/>
</dbReference>
<feature type="domain" description="Ubiquitin-like" evidence="11">
    <location>
        <begin position="228"/>
        <end position="305"/>
    </location>
</feature>
<evidence type="ECO:0000256" key="2">
    <source>
        <dbReference type="ARBA" id="ARBA00009185"/>
    </source>
</evidence>
<organism evidence="13 14">
    <name type="scientific">Pseudoatta argentina</name>
    <dbReference type="NCBI Taxonomy" id="621737"/>
    <lineage>
        <taxon>Eukaryota</taxon>
        <taxon>Metazoa</taxon>
        <taxon>Ecdysozoa</taxon>
        <taxon>Arthropoda</taxon>
        <taxon>Hexapoda</taxon>
        <taxon>Insecta</taxon>
        <taxon>Pterygota</taxon>
        <taxon>Neoptera</taxon>
        <taxon>Endopterygota</taxon>
        <taxon>Hymenoptera</taxon>
        <taxon>Apocrita</taxon>
        <taxon>Aculeata</taxon>
        <taxon>Formicoidea</taxon>
        <taxon>Formicidae</taxon>
        <taxon>Myrmicinae</taxon>
        <taxon>Pseudoatta</taxon>
    </lineage>
</organism>
<evidence type="ECO:0000259" key="11">
    <source>
        <dbReference type="PROSITE" id="PS50053"/>
    </source>
</evidence>
<comment type="caution">
    <text evidence="13">The sequence shown here is derived from an EMBL/GenBank/DDBJ whole genome shotgun (WGS) entry which is preliminary data.</text>
</comment>
<dbReference type="GO" id="GO:0008270">
    <property type="term" value="F:zinc ion binding"/>
    <property type="evidence" value="ECO:0007669"/>
    <property type="project" value="UniProtKB-KW"/>
</dbReference>
<evidence type="ECO:0000256" key="8">
    <source>
        <dbReference type="ARBA" id="ARBA00023125"/>
    </source>
</evidence>
<evidence type="ECO:0000256" key="10">
    <source>
        <dbReference type="PROSITE-ProRule" id="PRU00309"/>
    </source>
</evidence>
<dbReference type="GO" id="GO:0003677">
    <property type="term" value="F:DNA binding"/>
    <property type="evidence" value="ECO:0007669"/>
    <property type="project" value="UniProtKB-UniRule"/>
</dbReference>
<keyword evidence="7" id="KW-0862">Zinc</keyword>
<evidence type="ECO:0000256" key="9">
    <source>
        <dbReference type="ARBA" id="ARBA00023242"/>
    </source>
</evidence>
<dbReference type="Pfam" id="PF05485">
    <property type="entry name" value="THAP"/>
    <property type="match status" value="1"/>
</dbReference>
<evidence type="ECO:0000256" key="3">
    <source>
        <dbReference type="ARBA" id="ARBA00022499"/>
    </source>
</evidence>
<keyword evidence="6" id="KW-0833">Ubl conjugation pathway</keyword>
<dbReference type="Proteomes" id="UP000668214">
    <property type="component" value="Unassembled WGS sequence"/>
</dbReference>
<dbReference type="SMART" id="SM00980">
    <property type="entry name" value="THAP"/>
    <property type="match status" value="1"/>
</dbReference>
<reference evidence="13" key="1">
    <citation type="submission" date="2020-02" db="EMBL/GenBank/DDBJ databases">
        <title>Relaxed selection underlies rapid genomic changes in the transitions from sociality to social parasitism in ants.</title>
        <authorList>
            <person name="Bi X."/>
        </authorList>
    </citation>
    <scope>NUCLEOTIDE SEQUENCE</scope>
    <source>
        <strain evidence="13">BGI-DK2014c</strain>
        <tissue evidence="13">Whole body</tissue>
    </source>
</reference>
<dbReference type="Pfam" id="PF11976">
    <property type="entry name" value="Rad60-SLD"/>
    <property type="match status" value="1"/>
</dbReference>
<keyword evidence="9" id="KW-0539">Nucleus</keyword>
<evidence type="ECO:0000259" key="12">
    <source>
        <dbReference type="PROSITE" id="PS50950"/>
    </source>
</evidence>
<evidence type="ECO:0000313" key="14">
    <source>
        <dbReference type="Proteomes" id="UP000668214"/>
    </source>
</evidence>
<evidence type="ECO:0000256" key="1">
    <source>
        <dbReference type="ARBA" id="ARBA00004123"/>
    </source>
</evidence>
<feature type="non-terminal residue" evidence="13">
    <location>
        <position position="1"/>
    </location>
</feature>
<evidence type="ECO:0000313" key="13">
    <source>
        <dbReference type="EMBL" id="KAG5323691.1"/>
    </source>
</evidence>
<dbReference type="PROSITE" id="PS50053">
    <property type="entry name" value="UBIQUITIN_2"/>
    <property type="match status" value="1"/>
</dbReference>
<gene>
    <name evidence="13" type="primary">Smo1</name>
    <name evidence="13" type="ORF">G6Z78_0003046</name>
</gene>
<dbReference type="Gene3D" id="6.20.210.20">
    <property type="entry name" value="THAP domain"/>
    <property type="match status" value="1"/>
</dbReference>
<dbReference type="SUPFAM" id="SSF57716">
    <property type="entry name" value="Glucocorticoid receptor-like (DNA-binding domain)"/>
    <property type="match status" value="1"/>
</dbReference>
<evidence type="ECO:0000256" key="4">
    <source>
        <dbReference type="ARBA" id="ARBA00022723"/>
    </source>
</evidence>
<dbReference type="SUPFAM" id="SSF54236">
    <property type="entry name" value="Ubiquitin-like"/>
    <property type="match status" value="1"/>
</dbReference>
<keyword evidence="5 10" id="KW-0863">Zinc-finger</keyword>